<evidence type="ECO:0000256" key="7">
    <source>
        <dbReference type="ARBA" id="ARBA00022697"/>
    </source>
</evidence>
<dbReference type="HAMAP" id="MF_00384">
    <property type="entry name" value="Homoser_kinase"/>
    <property type="match status" value="1"/>
</dbReference>
<feature type="domain" description="GHMP kinase C-terminal" evidence="13">
    <location>
        <begin position="213"/>
        <end position="280"/>
    </location>
</feature>
<evidence type="ECO:0000313" key="15">
    <source>
        <dbReference type="Proteomes" id="UP000193404"/>
    </source>
</evidence>
<dbReference type="InterPro" id="IPR000870">
    <property type="entry name" value="Homoserine_kinase"/>
</dbReference>
<dbReference type="InterPro" id="IPR006204">
    <property type="entry name" value="GHMP_kinase_N_dom"/>
</dbReference>
<dbReference type="InterPro" id="IPR020568">
    <property type="entry name" value="Ribosomal_Su5_D2-typ_SF"/>
</dbReference>
<dbReference type="NCBIfam" id="TIGR00191">
    <property type="entry name" value="thrB"/>
    <property type="match status" value="1"/>
</dbReference>
<keyword evidence="7 11" id="KW-0791">Threonine biosynthesis</keyword>
<evidence type="ECO:0000256" key="1">
    <source>
        <dbReference type="ARBA" id="ARBA00005015"/>
    </source>
</evidence>
<dbReference type="InterPro" id="IPR036554">
    <property type="entry name" value="GHMP_kinase_C_sf"/>
</dbReference>
<evidence type="ECO:0000259" key="13">
    <source>
        <dbReference type="Pfam" id="PF08544"/>
    </source>
</evidence>
<dbReference type="SUPFAM" id="SSF55060">
    <property type="entry name" value="GHMP Kinase, C-terminal domain"/>
    <property type="match status" value="1"/>
</dbReference>
<sequence length="308" mass="33417">MSVRVIAYSTSANLGSGFDILSLAHTAFKDEIIIEENKEKNKIEIESNDRIPLQIEKNSAGLAAKMLLQDKGIDRGIKIKIKKGIPFGLGLGSSGASAAASVLGINELFDLKLSKNDLVKYAMLGEQASSGSPHPDNVAASIFGGIVSVSSVSPVRVVEIPVNLDFNILLIVPEGQKEGKTKKAREMLPNQISLSKYVNNSRYLSSFLLGIIKGDKELVRMGLNDDIVEVAREPLFPYYKKIKEIALKNDAVGSCVSGAGPSILILYDNDTNLDKIKKEAYDVCSSYDVKCNFIEAKLAEGAKHERLN</sequence>
<dbReference type="PANTHER" id="PTHR20861">
    <property type="entry name" value="HOMOSERINE/4-DIPHOSPHOCYTIDYL-2-C-METHYL-D-ERYTHRITOL KINASE"/>
    <property type="match status" value="1"/>
</dbReference>
<evidence type="ECO:0000256" key="3">
    <source>
        <dbReference type="ARBA" id="ARBA00012078"/>
    </source>
</evidence>
<evidence type="ECO:0000256" key="9">
    <source>
        <dbReference type="ARBA" id="ARBA00022777"/>
    </source>
</evidence>
<dbReference type="Pfam" id="PF08544">
    <property type="entry name" value="GHMP_kinases_C"/>
    <property type="match status" value="1"/>
</dbReference>
<comment type="catalytic activity">
    <reaction evidence="11">
        <text>L-homoserine + ATP = O-phospho-L-homoserine + ADP + H(+)</text>
        <dbReference type="Rhea" id="RHEA:13985"/>
        <dbReference type="ChEBI" id="CHEBI:15378"/>
        <dbReference type="ChEBI" id="CHEBI:30616"/>
        <dbReference type="ChEBI" id="CHEBI:57476"/>
        <dbReference type="ChEBI" id="CHEBI:57590"/>
        <dbReference type="ChEBI" id="CHEBI:456216"/>
        <dbReference type="EC" id="2.7.1.39"/>
    </reaction>
</comment>
<keyword evidence="11" id="KW-0963">Cytoplasm</keyword>
<dbReference type="PIRSF" id="PIRSF000676">
    <property type="entry name" value="Homoser_kin"/>
    <property type="match status" value="1"/>
</dbReference>
<dbReference type="GO" id="GO:0009088">
    <property type="term" value="P:threonine biosynthetic process"/>
    <property type="evidence" value="ECO:0007669"/>
    <property type="project" value="UniProtKB-UniRule"/>
</dbReference>
<keyword evidence="6 11" id="KW-0808">Transferase</keyword>
<dbReference type="OrthoDB" id="28273at2157"/>
<reference evidence="14 15" key="1">
    <citation type="submission" date="2017-03" db="EMBL/GenBank/DDBJ databases">
        <title>Sulfur activation and transportation mechanism of thermophilic Archaea Acidianus manzaensis YN-25.</title>
        <authorList>
            <person name="Ma Y."/>
            <person name="Yang Y."/>
            <person name="Xia J."/>
        </authorList>
    </citation>
    <scope>NUCLEOTIDE SEQUENCE [LARGE SCALE GENOMIC DNA]</scope>
    <source>
        <strain evidence="14 15">YN-25</strain>
    </source>
</reference>
<evidence type="ECO:0000256" key="2">
    <source>
        <dbReference type="ARBA" id="ARBA00007370"/>
    </source>
</evidence>
<dbReference type="Proteomes" id="UP000193404">
    <property type="component" value="Chromosome"/>
</dbReference>
<dbReference type="GO" id="GO:0005737">
    <property type="term" value="C:cytoplasm"/>
    <property type="evidence" value="ECO:0007669"/>
    <property type="project" value="UniProtKB-SubCell"/>
</dbReference>
<dbReference type="GeneID" id="41589908"/>
<feature type="binding site" evidence="11">
    <location>
        <begin position="86"/>
        <end position="96"/>
    </location>
    <ligand>
        <name>ATP</name>
        <dbReference type="ChEBI" id="CHEBI:30616"/>
    </ligand>
</feature>
<dbReference type="PROSITE" id="PS00627">
    <property type="entry name" value="GHMP_KINASES_ATP"/>
    <property type="match status" value="1"/>
</dbReference>
<feature type="domain" description="GHMP kinase N-terminal" evidence="12">
    <location>
        <begin position="63"/>
        <end position="145"/>
    </location>
</feature>
<keyword evidence="9 11" id="KW-0418">Kinase</keyword>
<dbReference type="EMBL" id="CP020477">
    <property type="protein sequence ID" value="ARM75150.1"/>
    <property type="molecule type" value="Genomic_DNA"/>
</dbReference>
<dbReference type="SUPFAM" id="SSF54211">
    <property type="entry name" value="Ribosomal protein S5 domain 2-like"/>
    <property type="match status" value="1"/>
</dbReference>
<dbReference type="Pfam" id="PF00288">
    <property type="entry name" value="GHMP_kinases_N"/>
    <property type="match status" value="1"/>
</dbReference>
<dbReference type="InterPro" id="IPR014721">
    <property type="entry name" value="Ribsml_uS5_D2-typ_fold_subgr"/>
</dbReference>
<comment type="similarity">
    <text evidence="2 11">Belongs to the GHMP kinase family. Homoserine kinase subfamily.</text>
</comment>
<evidence type="ECO:0000259" key="12">
    <source>
        <dbReference type="Pfam" id="PF00288"/>
    </source>
</evidence>
<dbReference type="Gene3D" id="3.30.230.10">
    <property type="match status" value="1"/>
</dbReference>
<dbReference type="STRING" id="282676.B6F84_03275"/>
<protein>
    <recommendedName>
        <fullName evidence="4 11">Homoserine kinase</fullName>
        <shortName evidence="11">HK</shortName>
        <shortName evidence="11">HSK</shortName>
        <ecNumber evidence="3 11">2.7.1.39</ecNumber>
    </recommendedName>
</protein>
<dbReference type="RefSeq" id="WP_148690906.1">
    <property type="nucleotide sequence ID" value="NZ_CP020477.1"/>
</dbReference>
<evidence type="ECO:0000256" key="5">
    <source>
        <dbReference type="ARBA" id="ARBA00022605"/>
    </source>
</evidence>
<dbReference type="NCBIfam" id="NF002288">
    <property type="entry name" value="PRK01212.1-4"/>
    <property type="match status" value="1"/>
</dbReference>
<keyword evidence="8 11" id="KW-0547">Nucleotide-binding</keyword>
<dbReference type="InterPro" id="IPR006203">
    <property type="entry name" value="GHMP_knse_ATP-bd_CS"/>
</dbReference>
<proteinExistence type="inferred from homology"/>
<dbReference type="Gene3D" id="3.30.70.890">
    <property type="entry name" value="GHMP kinase, C-terminal domain"/>
    <property type="match status" value="1"/>
</dbReference>
<comment type="function">
    <text evidence="11">Catalyzes the ATP-dependent phosphorylation of L-homoserine to L-homoserine phosphate.</text>
</comment>
<evidence type="ECO:0000256" key="8">
    <source>
        <dbReference type="ARBA" id="ARBA00022741"/>
    </source>
</evidence>
<keyword evidence="10 11" id="KW-0067">ATP-binding</keyword>
<evidence type="ECO:0000256" key="4">
    <source>
        <dbReference type="ARBA" id="ARBA00017858"/>
    </source>
</evidence>
<dbReference type="AlphaFoldDB" id="A0A1W6JY58"/>
<comment type="subcellular location">
    <subcellularLocation>
        <location evidence="11">Cytoplasm</location>
    </subcellularLocation>
</comment>
<dbReference type="PRINTS" id="PR00958">
    <property type="entry name" value="HOMSERKINASE"/>
</dbReference>
<name>A0A1W6JY58_9CREN</name>
<gene>
    <name evidence="11" type="primary">thrB</name>
    <name evidence="14" type="ORF">B6F84_03275</name>
</gene>
<dbReference type="EC" id="2.7.1.39" evidence="3 11"/>
<accession>A0A1W6JY58</accession>
<dbReference type="GO" id="GO:0004413">
    <property type="term" value="F:homoserine kinase activity"/>
    <property type="evidence" value="ECO:0007669"/>
    <property type="project" value="UniProtKB-UniRule"/>
</dbReference>
<keyword evidence="5 11" id="KW-0028">Amino-acid biosynthesis</keyword>
<dbReference type="KEGG" id="aman:B6F84_03275"/>
<keyword evidence="15" id="KW-1185">Reference proteome</keyword>
<evidence type="ECO:0000256" key="10">
    <source>
        <dbReference type="ARBA" id="ARBA00022840"/>
    </source>
</evidence>
<dbReference type="InterPro" id="IPR013750">
    <property type="entry name" value="GHMP_kinase_C_dom"/>
</dbReference>
<organism evidence="14 15">
    <name type="scientific">Acidianus manzaensis</name>
    <dbReference type="NCBI Taxonomy" id="282676"/>
    <lineage>
        <taxon>Archaea</taxon>
        <taxon>Thermoproteota</taxon>
        <taxon>Thermoprotei</taxon>
        <taxon>Sulfolobales</taxon>
        <taxon>Sulfolobaceae</taxon>
        <taxon>Acidianus</taxon>
    </lineage>
</organism>
<dbReference type="GO" id="GO:0005524">
    <property type="term" value="F:ATP binding"/>
    <property type="evidence" value="ECO:0007669"/>
    <property type="project" value="UniProtKB-UniRule"/>
</dbReference>
<comment type="pathway">
    <text evidence="1 11">Amino-acid biosynthesis; L-threonine biosynthesis; L-threonine from L-aspartate: step 4/5.</text>
</comment>
<evidence type="ECO:0000256" key="11">
    <source>
        <dbReference type="HAMAP-Rule" id="MF_00384"/>
    </source>
</evidence>
<dbReference type="PANTHER" id="PTHR20861:SF1">
    <property type="entry name" value="HOMOSERINE KINASE"/>
    <property type="match status" value="1"/>
</dbReference>
<dbReference type="UniPathway" id="UPA00050">
    <property type="reaction ID" value="UER00064"/>
</dbReference>
<evidence type="ECO:0000256" key="6">
    <source>
        <dbReference type="ARBA" id="ARBA00022679"/>
    </source>
</evidence>
<evidence type="ECO:0000313" key="14">
    <source>
        <dbReference type="EMBL" id="ARM75150.1"/>
    </source>
</evidence>